<evidence type="ECO:0000259" key="9">
    <source>
        <dbReference type="Pfam" id="PF00768"/>
    </source>
</evidence>
<evidence type="ECO:0000256" key="4">
    <source>
        <dbReference type="ARBA" id="ARBA00022960"/>
    </source>
</evidence>
<evidence type="ECO:0000256" key="8">
    <source>
        <dbReference type="SAM" id="SignalP"/>
    </source>
</evidence>
<dbReference type="InterPro" id="IPR018044">
    <property type="entry name" value="Peptidase_S11"/>
</dbReference>
<evidence type="ECO:0000256" key="3">
    <source>
        <dbReference type="ARBA" id="ARBA00022801"/>
    </source>
</evidence>
<evidence type="ECO:0000256" key="1">
    <source>
        <dbReference type="ARBA" id="ARBA00007164"/>
    </source>
</evidence>
<evidence type="ECO:0000256" key="2">
    <source>
        <dbReference type="ARBA" id="ARBA00022729"/>
    </source>
</evidence>
<accession>A0ABT9XEH5</accession>
<dbReference type="SUPFAM" id="SSF56601">
    <property type="entry name" value="beta-lactamase/transpeptidase-like"/>
    <property type="match status" value="1"/>
</dbReference>
<dbReference type="InterPro" id="IPR012338">
    <property type="entry name" value="Beta-lactam/transpept-like"/>
</dbReference>
<sequence length="290" mass="31672">MDVCVPKRTKAGLLVLALLLVWSLLAPPAYARDGTTSQEAPARVFINAKAAIVLDVDSGKTLYAKNADELLYPASTTKLMTAILLVTHLHPDDPVYVSADASRQPRVRLGVKPGTTLTADEALHALLMKSSNDVAYAIAQTVGGSQEGFARMMNLKARLIGCTRTNFVTPNGLHDDTHLSTAHDIALILAEAIKYPQIVAVLQTQSYEVAGKQIRNGNRFAYLKDPTFGEVIGGKTGYTSKAMYCLAFAVRQHGRVRVSVVLGAPRKSFMYRETRRLLEFAMDNRQVQLV</sequence>
<keyword evidence="6" id="KW-0961">Cell wall biogenesis/degradation</keyword>
<dbReference type="InterPro" id="IPR001967">
    <property type="entry name" value="Peptidase_S11_N"/>
</dbReference>
<evidence type="ECO:0000313" key="11">
    <source>
        <dbReference type="Proteomes" id="UP001232973"/>
    </source>
</evidence>
<gene>
    <name evidence="10" type="ORF">J2S03_000511</name>
</gene>
<keyword evidence="10" id="KW-0645">Protease</keyword>
<evidence type="ECO:0000256" key="6">
    <source>
        <dbReference type="ARBA" id="ARBA00023316"/>
    </source>
</evidence>
<comment type="similarity">
    <text evidence="1 7">Belongs to the peptidase S11 family.</text>
</comment>
<name>A0ABT9XEH5_9BACL</name>
<dbReference type="EC" id="3.4.16.4" evidence="10"/>
<keyword evidence="5" id="KW-0573">Peptidoglycan synthesis</keyword>
<keyword evidence="11" id="KW-1185">Reference proteome</keyword>
<feature type="chain" id="PRO_5046391729" evidence="8">
    <location>
        <begin position="32"/>
        <end position="290"/>
    </location>
</feature>
<dbReference type="Proteomes" id="UP001232973">
    <property type="component" value="Unassembled WGS sequence"/>
</dbReference>
<dbReference type="Pfam" id="PF00768">
    <property type="entry name" value="Peptidase_S11"/>
    <property type="match status" value="1"/>
</dbReference>
<dbReference type="Gene3D" id="3.40.710.10">
    <property type="entry name" value="DD-peptidase/beta-lactamase superfamily"/>
    <property type="match status" value="1"/>
</dbReference>
<reference evidence="10 11" key="1">
    <citation type="submission" date="2023-07" db="EMBL/GenBank/DDBJ databases">
        <title>Genomic Encyclopedia of Type Strains, Phase IV (KMG-IV): sequencing the most valuable type-strain genomes for metagenomic binning, comparative biology and taxonomic classification.</title>
        <authorList>
            <person name="Goeker M."/>
        </authorList>
    </citation>
    <scope>NUCLEOTIDE SEQUENCE [LARGE SCALE GENOMIC DNA]</scope>
    <source>
        <strain evidence="10 11">DSM 4006</strain>
    </source>
</reference>
<evidence type="ECO:0000256" key="5">
    <source>
        <dbReference type="ARBA" id="ARBA00022984"/>
    </source>
</evidence>
<dbReference type="PANTHER" id="PTHR21581">
    <property type="entry name" value="D-ALANYL-D-ALANINE CARBOXYPEPTIDASE"/>
    <property type="match status" value="1"/>
</dbReference>
<organism evidence="10 11">
    <name type="scientific">Alicyclobacillus cycloheptanicus</name>
    <dbReference type="NCBI Taxonomy" id="1457"/>
    <lineage>
        <taxon>Bacteria</taxon>
        <taxon>Bacillati</taxon>
        <taxon>Bacillota</taxon>
        <taxon>Bacilli</taxon>
        <taxon>Bacillales</taxon>
        <taxon>Alicyclobacillaceae</taxon>
        <taxon>Alicyclobacillus</taxon>
    </lineage>
</organism>
<dbReference type="GO" id="GO:0009002">
    <property type="term" value="F:serine-type D-Ala-D-Ala carboxypeptidase activity"/>
    <property type="evidence" value="ECO:0007669"/>
    <property type="project" value="UniProtKB-EC"/>
</dbReference>
<keyword evidence="2 8" id="KW-0732">Signal</keyword>
<evidence type="ECO:0000313" key="10">
    <source>
        <dbReference type="EMBL" id="MDQ0188699.1"/>
    </source>
</evidence>
<keyword evidence="3 10" id="KW-0378">Hydrolase</keyword>
<keyword evidence="10" id="KW-0121">Carboxypeptidase</keyword>
<proteinExistence type="inferred from homology"/>
<dbReference type="PANTHER" id="PTHR21581:SF26">
    <property type="entry name" value="D-ALANYL-D-ALANINE ENDOPEPTIDASE"/>
    <property type="match status" value="1"/>
</dbReference>
<dbReference type="RefSeq" id="WP_274455316.1">
    <property type="nucleotide sequence ID" value="NZ_CP067097.1"/>
</dbReference>
<feature type="signal peptide" evidence="8">
    <location>
        <begin position="1"/>
        <end position="31"/>
    </location>
</feature>
<dbReference type="EMBL" id="JAUSTP010000002">
    <property type="protein sequence ID" value="MDQ0188699.1"/>
    <property type="molecule type" value="Genomic_DNA"/>
</dbReference>
<comment type="caution">
    <text evidence="10">The sequence shown here is derived from an EMBL/GenBank/DDBJ whole genome shotgun (WGS) entry which is preliminary data.</text>
</comment>
<feature type="domain" description="Peptidase S11 D-alanyl-D-alanine carboxypeptidase A N-terminal" evidence="9">
    <location>
        <begin position="41"/>
        <end position="265"/>
    </location>
</feature>
<dbReference type="PRINTS" id="PR00725">
    <property type="entry name" value="DADACBPTASE1"/>
</dbReference>
<protein>
    <submittedName>
        <fullName evidence="10">D-alanyl-D-alanine carboxypeptidase/D-alanyl-D-alanine carboxypeptidase (Penicillin-binding protein 5/6)</fullName>
        <ecNumber evidence="10">3.4.16.4</ecNumber>
    </submittedName>
</protein>
<evidence type="ECO:0000256" key="7">
    <source>
        <dbReference type="RuleBase" id="RU004016"/>
    </source>
</evidence>
<keyword evidence="4" id="KW-0133">Cell shape</keyword>